<evidence type="ECO:0000313" key="3">
    <source>
        <dbReference type="Proteomes" id="UP000012960"/>
    </source>
</evidence>
<dbReference type="EMBL" id="HG996472">
    <property type="protein sequence ID" value="CAG1830698.1"/>
    <property type="molecule type" value="Genomic_DNA"/>
</dbReference>
<organism evidence="2 3">
    <name type="scientific">Musa acuminata subsp. malaccensis</name>
    <name type="common">Wild banana</name>
    <name type="synonym">Musa malaccensis</name>
    <dbReference type="NCBI Taxonomy" id="214687"/>
    <lineage>
        <taxon>Eukaryota</taxon>
        <taxon>Viridiplantae</taxon>
        <taxon>Streptophyta</taxon>
        <taxon>Embryophyta</taxon>
        <taxon>Tracheophyta</taxon>
        <taxon>Spermatophyta</taxon>
        <taxon>Magnoliopsida</taxon>
        <taxon>Liliopsida</taxon>
        <taxon>Zingiberales</taxon>
        <taxon>Musaceae</taxon>
        <taxon>Musa</taxon>
    </lineage>
</organism>
<dbReference type="AlphaFoldDB" id="A0A804K3C9"/>
<proteinExistence type="predicted"/>
<sequence length="58" mass="6348">MAGRKRRCIELPQRKRCRLLGSDASVTSRRLDQQTLVGDVLQIDGDRSTSSSVGSCSP</sequence>
<dbReference type="Gramene" id="Ma08_t05880.1">
    <property type="protein sequence ID" value="Ma08_p05880.1"/>
    <property type="gene ID" value="Ma08_g05880"/>
</dbReference>
<gene>
    <name evidence="1" type="ORF">GSMUA_339520.1</name>
</gene>
<keyword evidence="3" id="KW-1185">Reference proteome</keyword>
<dbReference type="Proteomes" id="UP000012960">
    <property type="component" value="Unplaced"/>
</dbReference>
<reference evidence="2" key="2">
    <citation type="submission" date="2021-05" db="UniProtKB">
        <authorList>
            <consortium name="EnsemblPlants"/>
        </authorList>
    </citation>
    <scope>IDENTIFICATION</scope>
    <source>
        <strain evidence="2">subsp. malaccensis</strain>
    </source>
</reference>
<name>A0A804K3C9_MUSAM</name>
<accession>A0A804K3C9</accession>
<dbReference type="InParanoid" id="A0A804K3C9"/>
<evidence type="ECO:0000313" key="1">
    <source>
        <dbReference type="EMBL" id="CAG1830698.1"/>
    </source>
</evidence>
<evidence type="ECO:0000313" key="2">
    <source>
        <dbReference type="EnsemblPlants" id="Ma08_p05880.1"/>
    </source>
</evidence>
<dbReference type="EnsemblPlants" id="Ma08_t05880.1">
    <property type="protein sequence ID" value="Ma08_p05880.1"/>
    <property type="gene ID" value="Ma08_g05880"/>
</dbReference>
<reference evidence="1" key="1">
    <citation type="submission" date="2021-03" db="EMBL/GenBank/DDBJ databases">
        <authorList>
            <consortium name="Genoscope - CEA"/>
            <person name="William W."/>
        </authorList>
    </citation>
    <scope>NUCLEOTIDE SEQUENCE</scope>
    <source>
        <strain evidence="1">Doubled-haploid Pahang</strain>
    </source>
</reference>
<protein>
    <submittedName>
        <fullName evidence="1">(wild Malaysian banana) hypothetical protein</fullName>
    </submittedName>
</protein>